<evidence type="ECO:0000256" key="3">
    <source>
        <dbReference type="ARBA" id="ARBA00023163"/>
    </source>
</evidence>
<dbReference type="InterPro" id="IPR000524">
    <property type="entry name" value="Tscrpt_reg_HTH_GntR"/>
</dbReference>
<accession>A0A2L2XCY1</accession>
<dbReference type="Proteomes" id="UP000239549">
    <property type="component" value="Unassembled WGS sequence"/>
</dbReference>
<dbReference type="SMART" id="SM00866">
    <property type="entry name" value="UTRA"/>
    <property type="match status" value="1"/>
</dbReference>
<dbReference type="SMART" id="SM00345">
    <property type="entry name" value="HTH_GNTR"/>
    <property type="match status" value="1"/>
</dbReference>
<gene>
    <name evidence="5" type="ORF">DCCM_3111</name>
</gene>
<dbReference type="InterPro" id="IPR036388">
    <property type="entry name" value="WH-like_DNA-bd_sf"/>
</dbReference>
<keyword evidence="6" id="KW-1185">Reference proteome</keyword>
<reference evidence="6" key="1">
    <citation type="submission" date="2018-02" db="EMBL/GenBank/DDBJ databases">
        <title>Genome sequence of Desulfocucumis palustris strain NAW-5.</title>
        <authorList>
            <person name="Watanabe M."/>
            <person name="Kojima H."/>
            <person name="Fukui M."/>
        </authorList>
    </citation>
    <scope>NUCLEOTIDE SEQUENCE [LARGE SCALE GENOMIC DNA]</scope>
    <source>
        <strain evidence="6">NAW-5</strain>
    </source>
</reference>
<name>A0A2L2XCY1_9FIRM</name>
<dbReference type="SUPFAM" id="SSF64288">
    <property type="entry name" value="Chorismate lyase-like"/>
    <property type="match status" value="1"/>
</dbReference>
<dbReference type="InterPro" id="IPR011663">
    <property type="entry name" value="UTRA"/>
</dbReference>
<sequence length="241" mass="27942">MPDEMQILDNLIFKIVSGKYVANDKLPSENVIADQYKVPRITARKAYERLEELGYIYKKQGKGSYVKDRHRQIELVLSGDVSFSQKMIEKGYDFQSKNVFCKEIKYNKKIYDFLEADEGDRIFKVGRLRFIDGQPIAIHISYVAKSVFDNIDAVGMEITSMFKYYNSKGYNQFCSKPSILSVTFPTKSQRKLLECTYLIPLLVLESGCVDKKSGRVLDYTRILYRSDSFSFYVIPAPEERI</sequence>
<dbReference type="InterPro" id="IPR036390">
    <property type="entry name" value="WH_DNA-bd_sf"/>
</dbReference>
<dbReference type="GO" id="GO:0003677">
    <property type="term" value="F:DNA binding"/>
    <property type="evidence" value="ECO:0007669"/>
    <property type="project" value="UniProtKB-KW"/>
</dbReference>
<dbReference type="PANTHER" id="PTHR44846:SF1">
    <property type="entry name" value="MANNOSYL-D-GLYCERATE TRANSPORT_METABOLISM SYSTEM REPRESSOR MNGR-RELATED"/>
    <property type="match status" value="1"/>
</dbReference>
<evidence type="ECO:0000256" key="1">
    <source>
        <dbReference type="ARBA" id="ARBA00023015"/>
    </source>
</evidence>
<dbReference type="OrthoDB" id="9816541at2"/>
<dbReference type="PRINTS" id="PR00035">
    <property type="entry name" value="HTHGNTR"/>
</dbReference>
<protein>
    <submittedName>
        <fullName evidence="5">Trehalose operon transcriptional repressor</fullName>
    </submittedName>
</protein>
<evidence type="ECO:0000313" key="6">
    <source>
        <dbReference type="Proteomes" id="UP000239549"/>
    </source>
</evidence>
<evidence type="ECO:0000256" key="2">
    <source>
        <dbReference type="ARBA" id="ARBA00023125"/>
    </source>
</evidence>
<dbReference type="RefSeq" id="WP_104372314.1">
    <property type="nucleotide sequence ID" value="NZ_BFAV01000125.1"/>
</dbReference>
<dbReference type="InterPro" id="IPR050679">
    <property type="entry name" value="Bact_HTH_transcr_reg"/>
</dbReference>
<evidence type="ECO:0000259" key="4">
    <source>
        <dbReference type="PROSITE" id="PS50949"/>
    </source>
</evidence>
<organism evidence="5 6">
    <name type="scientific">Desulfocucumis palustris</name>
    <dbReference type="NCBI Taxonomy" id="1898651"/>
    <lineage>
        <taxon>Bacteria</taxon>
        <taxon>Bacillati</taxon>
        <taxon>Bacillota</taxon>
        <taxon>Clostridia</taxon>
        <taxon>Eubacteriales</taxon>
        <taxon>Desulfocucumaceae</taxon>
        <taxon>Desulfocucumis</taxon>
    </lineage>
</organism>
<dbReference type="EMBL" id="BFAV01000125">
    <property type="protein sequence ID" value="GBF34000.1"/>
    <property type="molecule type" value="Genomic_DNA"/>
</dbReference>
<evidence type="ECO:0000313" key="5">
    <source>
        <dbReference type="EMBL" id="GBF34000.1"/>
    </source>
</evidence>
<keyword evidence="3" id="KW-0804">Transcription</keyword>
<dbReference type="PANTHER" id="PTHR44846">
    <property type="entry name" value="MANNOSYL-D-GLYCERATE TRANSPORT/METABOLISM SYSTEM REPRESSOR MNGR-RELATED"/>
    <property type="match status" value="1"/>
</dbReference>
<keyword evidence="1" id="KW-0805">Transcription regulation</keyword>
<dbReference type="GO" id="GO:0045892">
    <property type="term" value="P:negative regulation of DNA-templated transcription"/>
    <property type="evidence" value="ECO:0007669"/>
    <property type="project" value="TreeGrafter"/>
</dbReference>
<dbReference type="Pfam" id="PF00392">
    <property type="entry name" value="GntR"/>
    <property type="match status" value="1"/>
</dbReference>
<keyword evidence="2" id="KW-0238">DNA-binding</keyword>
<dbReference type="GO" id="GO:0003700">
    <property type="term" value="F:DNA-binding transcription factor activity"/>
    <property type="evidence" value="ECO:0007669"/>
    <property type="project" value="InterPro"/>
</dbReference>
<dbReference type="SUPFAM" id="SSF46785">
    <property type="entry name" value="Winged helix' DNA-binding domain"/>
    <property type="match status" value="1"/>
</dbReference>
<dbReference type="InterPro" id="IPR028978">
    <property type="entry name" value="Chorismate_lyase_/UTRA_dom_sf"/>
</dbReference>
<comment type="caution">
    <text evidence="5">The sequence shown here is derived from an EMBL/GenBank/DDBJ whole genome shotgun (WGS) entry which is preliminary data.</text>
</comment>
<dbReference type="Gene3D" id="3.40.1410.10">
    <property type="entry name" value="Chorismate lyase-like"/>
    <property type="match status" value="1"/>
</dbReference>
<dbReference type="PROSITE" id="PS50949">
    <property type="entry name" value="HTH_GNTR"/>
    <property type="match status" value="1"/>
</dbReference>
<proteinExistence type="predicted"/>
<dbReference type="AlphaFoldDB" id="A0A2L2XCY1"/>
<dbReference type="CDD" id="cd07377">
    <property type="entry name" value="WHTH_GntR"/>
    <property type="match status" value="1"/>
</dbReference>
<dbReference type="Pfam" id="PF07702">
    <property type="entry name" value="UTRA"/>
    <property type="match status" value="1"/>
</dbReference>
<dbReference type="Gene3D" id="1.10.10.10">
    <property type="entry name" value="Winged helix-like DNA-binding domain superfamily/Winged helix DNA-binding domain"/>
    <property type="match status" value="1"/>
</dbReference>
<feature type="domain" description="HTH gntR-type" evidence="4">
    <location>
        <begin position="1"/>
        <end position="69"/>
    </location>
</feature>